<proteinExistence type="predicted"/>
<dbReference type="Gene3D" id="3.40.50.1820">
    <property type="entry name" value="alpha/beta hydrolase"/>
    <property type="match status" value="1"/>
</dbReference>
<reference evidence="1" key="1">
    <citation type="submission" date="2024-05" db="EMBL/GenBank/DDBJ databases">
        <title>Planctomycetes of the genus Singulisphaera possess chitinolytic capabilities.</title>
        <authorList>
            <person name="Ivanova A."/>
        </authorList>
    </citation>
    <scope>NUCLEOTIDE SEQUENCE</scope>
    <source>
        <strain evidence="1">Ch08T</strain>
    </source>
</reference>
<dbReference type="SUPFAM" id="SSF53474">
    <property type="entry name" value="alpha/beta-Hydrolases"/>
    <property type="match status" value="1"/>
</dbReference>
<sequence>MAKFRGFGLVLIAASTALADERPPLISEARRNEQGVLIHSVESPYQAGSTEIRVLLPDAREKDALAPVIYLLPVEARNEHRYGDALAEVQRLELHNQLGVIFISPTFSELPWYADHPTKRQIRQESHFIKVVVPFVEATYPAQRSRDGRLLLGFSKSGWGAWSLLLRHPDLFGKAAAWDAPLMMDRPGQYGSGEIFGTTENFEGYRITNLLKRRADDAEFGPRNRLILLGYDNFRAHHEQAHTLMLDLRMPHVYRDGPKQAHAWDGGWVRAAAELLRNEAR</sequence>
<dbReference type="InterPro" id="IPR050583">
    <property type="entry name" value="Mycobacterial_A85_antigen"/>
</dbReference>
<dbReference type="PANTHER" id="PTHR48098">
    <property type="entry name" value="ENTEROCHELIN ESTERASE-RELATED"/>
    <property type="match status" value="1"/>
</dbReference>
<dbReference type="Pfam" id="PF00756">
    <property type="entry name" value="Esterase"/>
    <property type="match status" value="1"/>
</dbReference>
<dbReference type="RefSeq" id="WP_406694430.1">
    <property type="nucleotide sequence ID" value="NZ_CP155447.1"/>
</dbReference>
<dbReference type="InterPro" id="IPR029058">
    <property type="entry name" value="AB_hydrolase_fold"/>
</dbReference>
<dbReference type="AlphaFoldDB" id="A0AAU7C8G7"/>
<dbReference type="GO" id="GO:0016747">
    <property type="term" value="F:acyltransferase activity, transferring groups other than amino-acyl groups"/>
    <property type="evidence" value="ECO:0007669"/>
    <property type="project" value="TreeGrafter"/>
</dbReference>
<name>A0AAU7C8G7_9BACT</name>
<keyword evidence="1" id="KW-0378">Hydrolase</keyword>
<dbReference type="InterPro" id="IPR000801">
    <property type="entry name" value="Esterase-like"/>
</dbReference>
<accession>A0AAU7C8G7</accession>
<gene>
    <name evidence="1" type="ORF">V5E97_25480</name>
</gene>
<dbReference type="PANTHER" id="PTHR48098:SF1">
    <property type="entry name" value="DIACYLGLYCEROL ACYLTRANSFERASE_MYCOLYLTRANSFERASE AG85A"/>
    <property type="match status" value="1"/>
</dbReference>
<evidence type="ECO:0000313" key="1">
    <source>
        <dbReference type="EMBL" id="XBH01687.1"/>
    </source>
</evidence>
<dbReference type="GO" id="GO:0016787">
    <property type="term" value="F:hydrolase activity"/>
    <property type="evidence" value="ECO:0007669"/>
    <property type="project" value="UniProtKB-KW"/>
</dbReference>
<dbReference type="EMBL" id="CP155447">
    <property type="protein sequence ID" value="XBH01687.1"/>
    <property type="molecule type" value="Genomic_DNA"/>
</dbReference>
<organism evidence="1">
    <name type="scientific">Singulisphaera sp. Ch08</name>
    <dbReference type="NCBI Taxonomy" id="3120278"/>
    <lineage>
        <taxon>Bacteria</taxon>
        <taxon>Pseudomonadati</taxon>
        <taxon>Planctomycetota</taxon>
        <taxon>Planctomycetia</taxon>
        <taxon>Isosphaerales</taxon>
        <taxon>Isosphaeraceae</taxon>
        <taxon>Singulisphaera</taxon>
    </lineage>
</organism>
<protein>
    <submittedName>
        <fullName evidence="1">Alpha/beta hydrolase-fold protein</fullName>
    </submittedName>
</protein>